<proteinExistence type="predicted"/>
<sequence length="229" mass="25912">MMAAAADNSPLNKIPPDIEKHRQLCFALDTPVQFTTAVFEKYWPFVDNVWSMHQRHHEPAQNGIKKEYGACRLYRRANRAHAAKRAKKQREGTGTCPAKFRVTVYPDGLRVLERNGDEKHSHTLDYIDSIKRCSFLRSMPLDNFFKGWEAAGIMAYLRDNSHTPDGRDILKDAGGLYLTRKEVLNVIQGAVKKAHKGQDLTTVKTNTNHSPYAATKAATHSHSPTRKIS</sequence>
<accession>A0A6G1GW95</accession>
<feature type="compositionally biased region" description="Polar residues" evidence="1">
    <location>
        <begin position="200"/>
        <end position="210"/>
    </location>
</feature>
<keyword evidence="3" id="KW-1185">Reference proteome</keyword>
<dbReference type="Proteomes" id="UP000800041">
    <property type="component" value="Unassembled WGS sequence"/>
</dbReference>
<dbReference type="OrthoDB" id="3486101at2759"/>
<reference evidence="2" key="1">
    <citation type="journal article" date="2020" name="Stud. Mycol.">
        <title>101 Dothideomycetes genomes: a test case for predicting lifestyles and emergence of pathogens.</title>
        <authorList>
            <person name="Haridas S."/>
            <person name="Albert R."/>
            <person name="Binder M."/>
            <person name="Bloem J."/>
            <person name="Labutti K."/>
            <person name="Salamov A."/>
            <person name="Andreopoulos B."/>
            <person name="Baker S."/>
            <person name="Barry K."/>
            <person name="Bills G."/>
            <person name="Bluhm B."/>
            <person name="Cannon C."/>
            <person name="Castanera R."/>
            <person name="Culley D."/>
            <person name="Daum C."/>
            <person name="Ezra D."/>
            <person name="Gonzalez J."/>
            <person name="Henrissat B."/>
            <person name="Kuo A."/>
            <person name="Liang C."/>
            <person name="Lipzen A."/>
            <person name="Lutzoni F."/>
            <person name="Magnuson J."/>
            <person name="Mondo S."/>
            <person name="Nolan M."/>
            <person name="Ohm R."/>
            <person name="Pangilinan J."/>
            <person name="Park H.-J."/>
            <person name="Ramirez L."/>
            <person name="Alfaro M."/>
            <person name="Sun H."/>
            <person name="Tritt A."/>
            <person name="Yoshinaga Y."/>
            <person name="Zwiers L.-H."/>
            <person name="Turgeon B."/>
            <person name="Goodwin S."/>
            <person name="Spatafora J."/>
            <person name="Crous P."/>
            <person name="Grigoriev I."/>
        </authorList>
    </citation>
    <scope>NUCLEOTIDE SEQUENCE</scope>
    <source>
        <strain evidence="2">CBS 113979</strain>
    </source>
</reference>
<organism evidence="2 3">
    <name type="scientific">Aulographum hederae CBS 113979</name>
    <dbReference type="NCBI Taxonomy" id="1176131"/>
    <lineage>
        <taxon>Eukaryota</taxon>
        <taxon>Fungi</taxon>
        <taxon>Dikarya</taxon>
        <taxon>Ascomycota</taxon>
        <taxon>Pezizomycotina</taxon>
        <taxon>Dothideomycetes</taxon>
        <taxon>Pleosporomycetidae</taxon>
        <taxon>Aulographales</taxon>
        <taxon>Aulographaceae</taxon>
    </lineage>
</organism>
<dbReference type="EMBL" id="ML977164">
    <property type="protein sequence ID" value="KAF1985082.1"/>
    <property type="molecule type" value="Genomic_DNA"/>
</dbReference>
<gene>
    <name evidence="2" type="ORF">K402DRAFT_117664</name>
</gene>
<evidence type="ECO:0000313" key="3">
    <source>
        <dbReference type="Proteomes" id="UP000800041"/>
    </source>
</evidence>
<dbReference type="AlphaFoldDB" id="A0A6G1GW95"/>
<feature type="region of interest" description="Disordered" evidence="1">
    <location>
        <begin position="200"/>
        <end position="229"/>
    </location>
</feature>
<name>A0A6G1GW95_9PEZI</name>
<evidence type="ECO:0000313" key="2">
    <source>
        <dbReference type="EMBL" id="KAF1985082.1"/>
    </source>
</evidence>
<protein>
    <submittedName>
        <fullName evidence="2">Uncharacterized protein</fullName>
    </submittedName>
</protein>
<evidence type="ECO:0000256" key="1">
    <source>
        <dbReference type="SAM" id="MobiDB-lite"/>
    </source>
</evidence>